<feature type="transmembrane region" description="Helical" evidence="7">
    <location>
        <begin position="134"/>
        <end position="153"/>
    </location>
</feature>
<keyword evidence="10" id="KW-1185">Reference proteome</keyword>
<feature type="transmembrane region" description="Helical" evidence="7">
    <location>
        <begin position="97"/>
        <end position="122"/>
    </location>
</feature>
<accession>A0ABT0ZY83</accession>
<dbReference type="EMBL" id="JAGSOV010000023">
    <property type="protein sequence ID" value="MCO1655703.1"/>
    <property type="molecule type" value="Genomic_DNA"/>
</dbReference>
<evidence type="ECO:0000256" key="4">
    <source>
        <dbReference type="ARBA" id="ARBA00022692"/>
    </source>
</evidence>
<gene>
    <name evidence="9" type="ORF">KDL28_11635</name>
</gene>
<feature type="domain" description="Major facilitator superfamily (MFS) profile" evidence="8">
    <location>
        <begin position="6"/>
        <end position="458"/>
    </location>
</feature>
<feature type="transmembrane region" description="Helical" evidence="7">
    <location>
        <begin position="260"/>
        <end position="279"/>
    </location>
</feature>
<protein>
    <submittedName>
        <fullName evidence="9">MFS transporter</fullName>
    </submittedName>
</protein>
<dbReference type="Proteomes" id="UP001165283">
    <property type="component" value="Unassembled WGS sequence"/>
</dbReference>
<feature type="transmembrane region" description="Helical" evidence="7">
    <location>
        <begin position="193"/>
        <end position="212"/>
    </location>
</feature>
<comment type="subcellular location">
    <subcellularLocation>
        <location evidence="1">Cell membrane</location>
        <topology evidence="1">Multi-pass membrane protein</topology>
    </subcellularLocation>
</comment>
<reference evidence="9" key="1">
    <citation type="submission" date="2021-04" db="EMBL/GenBank/DDBJ databases">
        <title>Pseudonocardia sp. nov., isolated from sandy soil of mangrove forest.</title>
        <authorList>
            <person name="Zan Z."/>
            <person name="Huang R."/>
            <person name="Liu W."/>
        </authorList>
    </citation>
    <scope>NUCLEOTIDE SEQUENCE</scope>
    <source>
        <strain evidence="9">S2-4</strain>
    </source>
</reference>
<dbReference type="InterPro" id="IPR005829">
    <property type="entry name" value="Sugar_transporter_CS"/>
</dbReference>
<keyword evidence="5 7" id="KW-1133">Transmembrane helix</keyword>
<dbReference type="InterPro" id="IPR036259">
    <property type="entry name" value="MFS_trans_sf"/>
</dbReference>
<dbReference type="PROSITE" id="PS50850">
    <property type="entry name" value="MFS"/>
    <property type="match status" value="1"/>
</dbReference>
<evidence type="ECO:0000259" key="8">
    <source>
        <dbReference type="PROSITE" id="PS50850"/>
    </source>
</evidence>
<feature type="transmembrane region" description="Helical" evidence="7">
    <location>
        <begin position="323"/>
        <end position="343"/>
    </location>
</feature>
<dbReference type="Gene3D" id="1.20.1720.10">
    <property type="entry name" value="Multidrug resistance protein D"/>
    <property type="match status" value="1"/>
</dbReference>
<feature type="transmembrane region" description="Helical" evidence="7">
    <location>
        <begin position="72"/>
        <end position="91"/>
    </location>
</feature>
<feature type="transmembrane region" description="Helical" evidence="7">
    <location>
        <begin position="291"/>
        <end position="311"/>
    </location>
</feature>
<feature type="transmembrane region" description="Helical" evidence="7">
    <location>
        <begin position="159"/>
        <end position="181"/>
    </location>
</feature>
<feature type="transmembrane region" description="Helical" evidence="7">
    <location>
        <begin position="396"/>
        <end position="418"/>
    </location>
</feature>
<organism evidence="9 10">
    <name type="scientific">Pseudonocardia humida</name>
    <dbReference type="NCBI Taxonomy" id="2800819"/>
    <lineage>
        <taxon>Bacteria</taxon>
        <taxon>Bacillati</taxon>
        <taxon>Actinomycetota</taxon>
        <taxon>Actinomycetes</taxon>
        <taxon>Pseudonocardiales</taxon>
        <taxon>Pseudonocardiaceae</taxon>
        <taxon>Pseudonocardia</taxon>
    </lineage>
</organism>
<feature type="transmembrane region" description="Helical" evidence="7">
    <location>
        <begin position="349"/>
        <end position="375"/>
    </location>
</feature>
<sequence>MRRGPFLALVCSVQFVLLVGGTVVTVSLPAIRADLGLSVAQLQWVLTAFALTFGCLLLLGGRAADVLGRRRLFLTGLAVFAVGSLLCALAASPGLLIAARALAGVGAAMASPAAMSLLTGVFTGARERSRALGVWAAVGAGGATLGNVLGGLLTTAGGWRWIFLVNVPVCVLAFVGAFALVPAVRGAPHQRLAVVDGLLATAAVAALILGLTELQTGGIGPLALGASVGALALGAAFLVLQARSADPLLPLALFRTRTSVAFLLVLVASGTGIGAYFVSSLFMQEVLGWSALQAGAAFVPWAALIVLVSQVTSRNLHHVGPRALVPPALLCVAGGAVLLALALGPATDYAGGLLPAFLLLGLGTGAAGVCCTVTAMSGIPRHRHGVGAGALNSTQAVGSALAIALVALLSTAVARHLVGTGTAVAEATLAGYRVALLAAAGTAVAGALLAALVLPRRVPVPEDAEEDVALSRPASAPLT</sequence>
<keyword evidence="4 7" id="KW-0812">Transmembrane</keyword>
<evidence type="ECO:0000256" key="5">
    <source>
        <dbReference type="ARBA" id="ARBA00022989"/>
    </source>
</evidence>
<dbReference type="InterPro" id="IPR020846">
    <property type="entry name" value="MFS_dom"/>
</dbReference>
<dbReference type="PANTHER" id="PTHR42718">
    <property type="entry name" value="MAJOR FACILITATOR SUPERFAMILY MULTIDRUG TRANSPORTER MFSC"/>
    <property type="match status" value="1"/>
</dbReference>
<dbReference type="SUPFAM" id="SSF103473">
    <property type="entry name" value="MFS general substrate transporter"/>
    <property type="match status" value="1"/>
</dbReference>
<dbReference type="RefSeq" id="WP_252437712.1">
    <property type="nucleotide sequence ID" value="NZ_JAGSOV010000023.1"/>
</dbReference>
<comment type="caution">
    <text evidence="9">The sequence shown here is derived from an EMBL/GenBank/DDBJ whole genome shotgun (WGS) entry which is preliminary data.</text>
</comment>
<name>A0ABT0ZY83_9PSEU</name>
<evidence type="ECO:0000313" key="9">
    <source>
        <dbReference type="EMBL" id="MCO1655703.1"/>
    </source>
</evidence>
<keyword evidence="6 7" id="KW-0472">Membrane</keyword>
<dbReference type="CDD" id="cd17321">
    <property type="entry name" value="MFS_MMR_MDR_like"/>
    <property type="match status" value="1"/>
</dbReference>
<evidence type="ECO:0000256" key="2">
    <source>
        <dbReference type="ARBA" id="ARBA00022448"/>
    </source>
</evidence>
<keyword evidence="3" id="KW-1003">Cell membrane</keyword>
<dbReference type="Gene3D" id="1.20.1250.20">
    <property type="entry name" value="MFS general substrate transporter like domains"/>
    <property type="match status" value="1"/>
</dbReference>
<evidence type="ECO:0000256" key="1">
    <source>
        <dbReference type="ARBA" id="ARBA00004651"/>
    </source>
</evidence>
<feature type="transmembrane region" description="Helical" evidence="7">
    <location>
        <begin position="430"/>
        <end position="454"/>
    </location>
</feature>
<feature type="transmembrane region" description="Helical" evidence="7">
    <location>
        <begin position="41"/>
        <end position="60"/>
    </location>
</feature>
<evidence type="ECO:0000256" key="3">
    <source>
        <dbReference type="ARBA" id="ARBA00022475"/>
    </source>
</evidence>
<dbReference type="PROSITE" id="PS00216">
    <property type="entry name" value="SUGAR_TRANSPORT_1"/>
    <property type="match status" value="1"/>
</dbReference>
<dbReference type="Pfam" id="PF07690">
    <property type="entry name" value="MFS_1"/>
    <property type="match status" value="1"/>
</dbReference>
<dbReference type="PANTHER" id="PTHR42718:SF46">
    <property type="entry name" value="BLR6921 PROTEIN"/>
    <property type="match status" value="1"/>
</dbReference>
<dbReference type="InterPro" id="IPR011701">
    <property type="entry name" value="MFS"/>
</dbReference>
<feature type="transmembrane region" description="Helical" evidence="7">
    <location>
        <begin position="218"/>
        <end position="240"/>
    </location>
</feature>
<evidence type="ECO:0000313" key="10">
    <source>
        <dbReference type="Proteomes" id="UP001165283"/>
    </source>
</evidence>
<evidence type="ECO:0000256" key="7">
    <source>
        <dbReference type="SAM" id="Phobius"/>
    </source>
</evidence>
<keyword evidence="2" id="KW-0813">Transport</keyword>
<proteinExistence type="predicted"/>
<evidence type="ECO:0000256" key="6">
    <source>
        <dbReference type="ARBA" id="ARBA00023136"/>
    </source>
</evidence>